<evidence type="ECO:0000256" key="8">
    <source>
        <dbReference type="ARBA" id="ARBA00022617"/>
    </source>
</evidence>
<dbReference type="SFLD" id="SFLDS00052">
    <property type="entry name" value="Ferric_Reductase_Domain"/>
    <property type="match status" value="1"/>
</dbReference>
<keyword evidence="20" id="KW-0406">Ion transport</keyword>
<dbReference type="Proteomes" id="UP001474421">
    <property type="component" value="Unassembled WGS sequence"/>
</dbReference>
<keyword evidence="17 26" id="KW-1133">Transmembrane helix</keyword>
<evidence type="ECO:0000256" key="11">
    <source>
        <dbReference type="ARBA" id="ARBA00022723"/>
    </source>
</evidence>
<feature type="transmembrane region" description="Helical" evidence="26">
    <location>
        <begin position="270"/>
        <end position="292"/>
    </location>
</feature>
<evidence type="ECO:0000256" key="3">
    <source>
        <dbReference type="ARBA" id="ARBA00008789"/>
    </source>
</evidence>
<dbReference type="Pfam" id="PF09815">
    <property type="entry name" value="XK-related"/>
    <property type="match status" value="1"/>
</dbReference>
<dbReference type="GO" id="GO:0006952">
    <property type="term" value="P:defense response"/>
    <property type="evidence" value="ECO:0007669"/>
    <property type="project" value="TreeGrafter"/>
</dbReference>
<dbReference type="FunFam" id="3.40.50.80:FF:000004">
    <property type="entry name" value="NADPH oxidase isoform 2"/>
    <property type="match status" value="1"/>
</dbReference>
<dbReference type="EMBL" id="JAOTOJ010000004">
    <property type="protein sequence ID" value="KAK9402032.1"/>
    <property type="molecule type" value="Genomic_DNA"/>
</dbReference>
<protein>
    <recommendedName>
        <fullName evidence="26">XK-related protein</fullName>
    </recommendedName>
</protein>
<evidence type="ECO:0000256" key="19">
    <source>
        <dbReference type="ARBA" id="ARBA00023004"/>
    </source>
</evidence>
<evidence type="ECO:0000256" key="23">
    <source>
        <dbReference type="ARBA" id="ARBA00023303"/>
    </source>
</evidence>
<dbReference type="Pfam" id="PF08030">
    <property type="entry name" value="NAD_binding_6"/>
    <property type="match status" value="1"/>
</dbReference>
<dbReference type="InterPro" id="IPR018629">
    <property type="entry name" value="XK-rel"/>
</dbReference>
<dbReference type="InterPro" id="IPR039261">
    <property type="entry name" value="FNR_nucleotide-bd"/>
</dbReference>
<evidence type="ECO:0000256" key="22">
    <source>
        <dbReference type="ARBA" id="ARBA00023180"/>
    </source>
</evidence>
<dbReference type="GO" id="GO:0034702">
    <property type="term" value="C:monoatomic ion channel complex"/>
    <property type="evidence" value="ECO:0007669"/>
    <property type="project" value="UniProtKB-KW"/>
</dbReference>
<dbReference type="Pfam" id="PF08022">
    <property type="entry name" value="FAD_binding_8"/>
    <property type="match status" value="1"/>
</dbReference>
<keyword evidence="9" id="KW-0285">Flavoprotein</keyword>
<evidence type="ECO:0000256" key="25">
    <source>
        <dbReference type="ARBA" id="ARBA00049971"/>
    </source>
</evidence>
<dbReference type="Pfam" id="PF01794">
    <property type="entry name" value="Ferric_reduct"/>
    <property type="match status" value="1"/>
</dbReference>
<keyword evidence="7" id="KW-0597">Phosphoprotein</keyword>
<gene>
    <name evidence="28" type="ORF">NXF25_010388</name>
</gene>
<dbReference type="GO" id="GO:0042554">
    <property type="term" value="P:superoxide anion generation"/>
    <property type="evidence" value="ECO:0007669"/>
    <property type="project" value="TreeGrafter"/>
</dbReference>
<dbReference type="GO" id="GO:0034220">
    <property type="term" value="P:monoatomic ion transmembrane transport"/>
    <property type="evidence" value="ECO:0007669"/>
    <property type="project" value="UniProtKB-KW"/>
</dbReference>
<evidence type="ECO:0000256" key="17">
    <source>
        <dbReference type="ARBA" id="ARBA00022989"/>
    </source>
</evidence>
<dbReference type="InterPro" id="IPR000778">
    <property type="entry name" value="Cyt_b245_heavy_chain"/>
</dbReference>
<dbReference type="PANTHER" id="PTHR11972">
    <property type="entry name" value="NADPH OXIDASE"/>
    <property type="match status" value="1"/>
</dbReference>
<keyword evidence="23" id="KW-0407">Ion channel</keyword>
<keyword evidence="16" id="KW-0249">Electron transport</keyword>
<reference evidence="28 29" key="1">
    <citation type="journal article" date="2024" name="Proc. Natl. Acad. Sci. U.S.A.">
        <title>The genetic regulatory architecture and epigenomic basis for age-related changes in rattlesnake venom.</title>
        <authorList>
            <person name="Hogan M.P."/>
            <person name="Holding M.L."/>
            <person name="Nystrom G.S."/>
            <person name="Colston T.J."/>
            <person name="Bartlett D.A."/>
            <person name="Mason A.J."/>
            <person name="Ellsworth S.A."/>
            <person name="Rautsaw R.M."/>
            <person name="Lawrence K.C."/>
            <person name="Strickland J.L."/>
            <person name="He B."/>
            <person name="Fraser P."/>
            <person name="Margres M.J."/>
            <person name="Gilbert D.M."/>
            <person name="Gibbs H.L."/>
            <person name="Parkinson C.L."/>
            <person name="Rokyta D.R."/>
        </authorList>
    </citation>
    <scope>NUCLEOTIDE SEQUENCE [LARGE SCALE GENOMIC DNA]</scope>
    <source>
        <strain evidence="28">DRR0105</strain>
    </source>
</reference>
<feature type="transmembrane region" description="Helical" evidence="26">
    <location>
        <begin position="491"/>
        <end position="512"/>
    </location>
</feature>
<evidence type="ECO:0000256" key="21">
    <source>
        <dbReference type="ARBA" id="ARBA00023136"/>
    </source>
</evidence>
<comment type="cofactor">
    <cofactor evidence="1">
        <name>FAD</name>
        <dbReference type="ChEBI" id="CHEBI:57692"/>
    </cofactor>
</comment>
<sequence>MHCKRQSLLFSPNKPKRRCRRRRWASGGLRCGSACHGIRLPLQPREPPVGLPTATALYLSSTYRSAGDRIWQSLTLLFALLPCILVQFSLVFIHRDLSRDRPLVLLLHILQLGPIVRCVEVFYIYFHAGRVEEPYVSITKKRQMPKDGHSEEVEKEVGQAEGKLFTHRSAFSRASVIQAFLGSAPQLTLQLYICVLQQEITAARSIFMVLSLLSIVYGALRCNILAIKIKYDDYDISVKPAAYLCIFLWRSFEIATRVIVLVLFSSVLQIWILPVVLLRLTTVLIIIMGNWVENEGLSIFVILVWLGLNVFLFWWYYLVYAQGPTFYYTRELLGPYLALARAPAACLNFNCLLILLPVCRNLLSFLRGSSACCSVRVRRQLDRNLTFHKLVAWMIALHTAIHTIAHLFNVERLVDARTEENGTIKAVLSDLGDHPGESYLNFARKKLSNPIGGLYVAFTTLAGLSGVIITLCLILIITSSTKTIRRSYFEVFWFTHHLFVIFFAGLVIHGFGRIVRGQTKKSLEDHKPENCASNYTVWEEMSSCPKPQFAGNPPMTWKWVVGPMILYVCERLVRFWRSQQKVVVTKVVTHPFQTFELQMKKKGFKMEVGQYIFVKCPEVSVLEWHPFTLTSAPEEDYFSIHIRVVGDWTEGLFKACGCDKEQLQEAWKLPKIAVDGPFGTASEDVFSYETVMLVGAGIGVTPFASILKSVWYKYCNNAMDLTLKKIYFYWLCRDTHAFEWFADLLQSVETQTQEKNQTDFLSYNIYLTGWDESQATHFTMHHDEEKDVITGLKQKTQYGRPNWENEFKTIAGQHPNSRVGVFLCGPEALAETLNKMCINNSEADPRGIHFIFNKENF</sequence>
<keyword evidence="5" id="KW-1003">Cell membrane</keyword>
<comment type="similarity">
    <text evidence="3 26">Belongs to the XK family.</text>
</comment>
<evidence type="ECO:0000256" key="7">
    <source>
        <dbReference type="ARBA" id="ARBA00022553"/>
    </source>
</evidence>
<comment type="function">
    <text evidence="25">Catalytic subunit of the phagocyte NADPH oxidase complex that mediates the transfer of electrons from cytosolic NADPH to O2 to produce the superoxide anion (O2(-)). In the activated complex, electrons are first transferred from NADPH to flavin adenine dinucleotide (FAD) and subsequently transferred via two heme molecules to molecular oxygen, producing superoxide through an outer-sphere reaction. Activation of the NADPH oxidase complex is initiated by the assembly of cytosolic subunits of the NADPH oxidase complex with the core NADPH oxidase complex to form a complex at the plasma membrane or phagosomal membrane. This activation process is initiated by phosphorylation dependent binding of the cytosolic NCF1/p47-phox subunit to the C-terminus of CYBA/p22-phox. NADPH oxidase complex assembly is impaired through interaction with NRROS.</text>
</comment>
<dbReference type="SFLD" id="SFLDG01168">
    <property type="entry name" value="Ferric_reductase_subgroup_(FRE"/>
    <property type="match status" value="1"/>
</dbReference>
<keyword evidence="13" id="KW-0832">Ubl conjugation</keyword>
<comment type="caution">
    <text evidence="28">The sequence shown here is derived from an EMBL/GenBank/DDBJ whole genome shotgun (WGS) entry which is preliminary data.</text>
</comment>
<evidence type="ECO:0000256" key="4">
    <source>
        <dbReference type="ARBA" id="ARBA00022448"/>
    </source>
</evidence>
<evidence type="ECO:0000256" key="10">
    <source>
        <dbReference type="ARBA" id="ARBA00022692"/>
    </source>
</evidence>
<dbReference type="PANTHER" id="PTHR11972:SF60">
    <property type="entry name" value="CYTOCHROME B-245 HEAVY CHAIN"/>
    <property type="match status" value="1"/>
</dbReference>
<evidence type="ECO:0000256" key="13">
    <source>
        <dbReference type="ARBA" id="ARBA00022843"/>
    </source>
</evidence>
<dbReference type="InterPro" id="IPR013112">
    <property type="entry name" value="FAD-bd_8"/>
</dbReference>
<evidence type="ECO:0000313" key="28">
    <source>
        <dbReference type="EMBL" id="KAK9402032.1"/>
    </source>
</evidence>
<feature type="transmembrane region" description="Helical" evidence="26">
    <location>
        <begin position="202"/>
        <end position="220"/>
    </location>
</feature>
<evidence type="ECO:0000259" key="27">
    <source>
        <dbReference type="PROSITE" id="PS51384"/>
    </source>
</evidence>
<feature type="transmembrane region" description="Helical" evidence="26">
    <location>
        <begin position="454"/>
        <end position="479"/>
    </location>
</feature>
<keyword evidence="21 26" id="KW-0472">Membrane</keyword>
<dbReference type="Gene3D" id="2.40.30.10">
    <property type="entry name" value="Translation factors"/>
    <property type="match status" value="1"/>
</dbReference>
<dbReference type="CDD" id="cd06186">
    <property type="entry name" value="NOX_Duox_like_FAD_NADP"/>
    <property type="match status" value="1"/>
</dbReference>
<feature type="transmembrane region" description="Helical" evidence="26">
    <location>
        <begin position="338"/>
        <end position="359"/>
    </location>
</feature>
<feature type="transmembrane region" description="Helical" evidence="26">
    <location>
        <begin position="299"/>
        <end position="318"/>
    </location>
</feature>
<name>A0AAW1BJN7_CROAD</name>
<comment type="subcellular location">
    <subcellularLocation>
        <location evidence="2">Cell membrane</location>
        <topology evidence="2">Multi-pass membrane protein</topology>
    </subcellularLocation>
    <subcellularLocation>
        <location evidence="26">Membrane</location>
        <topology evidence="26">Multi-pass membrane protein</topology>
    </subcellularLocation>
</comment>
<dbReference type="Gene3D" id="3.40.50.80">
    <property type="entry name" value="Nucleotide-binding domain of ferredoxin-NADP reductase (FNR) module"/>
    <property type="match status" value="1"/>
</dbReference>
<accession>A0AAW1BJN7</accession>
<evidence type="ECO:0000256" key="12">
    <source>
        <dbReference type="ARBA" id="ARBA00022827"/>
    </source>
</evidence>
<dbReference type="InterPro" id="IPR013121">
    <property type="entry name" value="Fe_red_NAD-bd_6"/>
</dbReference>
<evidence type="ECO:0000256" key="24">
    <source>
        <dbReference type="ARBA" id="ARBA00049908"/>
    </source>
</evidence>
<dbReference type="InterPro" id="IPR017938">
    <property type="entry name" value="Riboflavin_synthase-like_b-brl"/>
</dbReference>
<dbReference type="SUPFAM" id="SSF52343">
    <property type="entry name" value="Ferredoxin reductase-like, C-terminal NADP-linked domain"/>
    <property type="match status" value="1"/>
</dbReference>
<keyword evidence="14" id="KW-0521">NADP</keyword>
<evidence type="ECO:0000256" key="1">
    <source>
        <dbReference type="ARBA" id="ARBA00001974"/>
    </source>
</evidence>
<evidence type="ECO:0000256" key="20">
    <source>
        <dbReference type="ARBA" id="ARBA00023065"/>
    </source>
</evidence>
<dbReference type="PRINTS" id="PR00466">
    <property type="entry name" value="GP91PHOX"/>
</dbReference>
<dbReference type="InterPro" id="IPR013130">
    <property type="entry name" value="Fe3_Rdtase_TM_dom"/>
</dbReference>
<dbReference type="SUPFAM" id="SSF63380">
    <property type="entry name" value="Riboflavin synthase domain-like"/>
    <property type="match status" value="1"/>
</dbReference>
<keyword evidence="18" id="KW-0560">Oxidoreductase</keyword>
<keyword evidence="4" id="KW-0813">Transport</keyword>
<dbReference type="SFLD" id="SFLDG01169">
    <property type="entry name" value="NADPH_oxidase_subgroup_(NOX)"/>
    <property type="match status" value="1"/>
</dbReference>
<keyword evidence="15" id="KW-0851">Voltage-gated channel</keyword>
<keyword evidence="19" id="KW-0408">Iron</keyword>
<evidence type="ECO:0000313" key="29">
    <source>
        <dbReference type="Proteomes" id="UP001474421"/>
    </source>
</evidence>
<dbReference type="GO" id="GO:0043020">
    <property type="term" value="C:NADPH oxidase complex"/>
    <property type="evidence" value="ECO:0007669"/>
    <property type="project" value="TreeGrafter"/>
</dbReference>
<dbReference type="GO" id="GO:0046872">
    <property type="term" value="F:metal ion binding"/>
    <property type="evidence" value="ECO:0007669"/>
    <property type="project" value="UniProtKB-KW"/>
</dbReference>
<keyword evidence="11" id="KW-0479">Metal-binding</keyword>
<dbReference type="PROSITE" id="PS51384">
    <property type="entry name" value="FAD_FR"/>
    <property type="match status" value="1"/>
</dbReference>
<keyword evidence="8" id="KW-0349">Heme</keyword>
<keyword evidence="29" id="KW-1185">Reference proteome</keyword>
<evidence type="ECO:0000256" key="15">
    <source>
        <dbReference type="ARBA" id="ARBA00022882"/>
    </source>
</evidence>
<keyword evidence="12" id="KW-0274">FAD</keyword>
<evidence type="ECO:0000256" key="18">
    <source>
        <dbReference type="ARBA" id="ARBA00023002"/>
    </source>
</evidence>
<evidence type="ECO:0000256" key="14">
    <source>
        <dbReference type="ARBA" id="ARBA00022857"/>
    </source>
</evidence>
<keyword evidence="22" id="KW-0325">Glycoprotein</keyword>
<evidence type="ECO:0000256" key="9">
    <source>
        <dbReference type="ARBA" id="ARBA00022630"/>
    </source>
</evidence>
<feature type="domain" description="FAD-binding FR-type" evidence="27">
    <location>
        <begin position="574"/>
        <end position="684"/>
    </location>
</feature>
<evidence type="ECO:0000256" key="2">
    <source>
        <dbReference type="ARBA" id="ARBA00004651"/>
    </source>
</evidence>
<dbReference type="InterPro" id="IPR050369">
    <property type="entry name" value="RBOH/FRE"/>
</dbReference>
<feature type="transmembrane region" description="Helical" evidence="26">
    <location>
        <begin position="105"/>
        <end position="126"/>
    </location>
</feature>
<keyword evidence="10 26" id="KW-0812">Transmembrane</keyword>
<evidence type="ECO:0000256" key="5">
    <source>
        <dbReference type="ARBA" id="ARBA00022475"/>
    </source>
</evidence>
<proteinExistence type="inferred from homology"/>
<feature type="transmembrane region" description="Helical" evidence="26">
    <location>
        <begin position="70"/>
        <end position="93"/>
    </location>
</feature>
<evidence type="ECO:0000256" key="6">
    <source>
        <dbReference type="ARBA" id="ARBA00022499"/>
    </source>
</evidence>
<dbReference type="GO" id="GO:0016175">
    <property type="term" value="F:superoxide-generating NAD(P)H oxidase activity"/>
    <property type="evidence" value="ECO:0007669"/>
    <property type="project" value="TreeGrafter"/>
</dbReference>
<feature type="transmembrane region" description="Helical" evidence="26">
    <location>
        <begin position="390"/>
        <end position="408"/>
    </location>
</feature>
<comment type="catalytic activity">
    <reaction evidence="24">
        <text>NADPH + 2 O2 = 2 superoxide + NADP(+) + H(+)</text>
        <dbReference type="Rhea" id="RHEA:63180"/>
        <dbReference type="ChEBI" id="CHEBI:15378"/>
        <dbReference type="ChEBI" id="CHEBI:15379"/>
        <dbReference type="ChEBI" id="CHEBI:18421"/>
        <dbReference type="ChEBI" id="CHEBI:57783"/>
        <dbReference type="ChEBI" id="CHEBI:58349"/>
    </reaction>
</comment>
<dbReference type="AlphaFoldDB" id="A0AAW1BJN7"/>
<organism evidence="28 29">
    <name type="scientific">Crotalus adamanteus</name>
    <name type="common">Eastern diamondback rattlesnake</name>
    <dbReference type="NCBI Taxonomy" id="8729"/>
    <lineage>
        <taxon>Eukaryota</taxon>
        <taxon>Metazoa</taxon>
        <taxon>Chordata</taxon>
        <taxon>Craniata</taxon>
        <taxon>Vertebrata</taxon>
        <taxon>Euteleostomi</taxon>
        <taxon>Lepidosauria</taxon>
        <taxon>Squamata</taxon>
        <taxon>Bifurcata</taxon>
        <taxon>Unidentata</taxon>
        <taxon>Episquamata</taxon>
        <taxon>Toxicofera</taxon>
        <taxon>Serpentes</taxon>
        <taxon>Colubroidea</taxon>
        <taxon>Viperidae</taxon>
        <taxon>Crotalinae</taxon>
        <taxon>Crotalus</taxon>
    </lineage>
</organism>
<keyword evidence="6" id="KW-1017">Isopeptide bond</keyword>
<dbReference type="FunFam" id="2.40.30.10:FF:000030">
    <property type="entry name" value="cytochrome b-245 heavy chain"/>
    <property type="match status" value="1"/>
</dbReference>
<evidence type="ECO:0000256" key="16">
    <source>
        <dbReference type="ARBA" id="ARBA00022982"/>
    </source>
</evidence>
<dbReference type="InterPro" id="IPR017927">
    <property type="entry name" value="FAD-bd_FR_type"/>
</dbReference>
<evidence type="ECO:0000256" key="26">
    <source>
        <dbReference type="RuleBase" id="RU910716"/>
    </source>
</evidence>